<comment type="caution">
    <text evidence="7">The sequence shown here is derived from an EMBL/GenBank/DDBJ whole genome shotgun (WGS) entry which is preliminary data.</text>
</comment>
<keyword evidence="6" id="KW-0106">Calcium</keyword>
<dbReference type="InterPro" id="IPR029055">
    <property type="entry name" value="Ntn_hydrolases_N"/>
</dbReference>
<evidence type="ECO:0000256" key="5">
    <source>
        <dbReference type="PIRSR" id="PIRSR001227-1"/>
    </source>
</evidence>
<keyword evidence="3 7" id="KW-0378">Hydrolase</keyword>
<dbReference type="InterPro" id="IPR014395">
    <property type="entry name" value="Pen/GL7ACA/AHL_acylase"/>
</dbReference>
<dbReference type="InterPro" id="IPR043146">
    <property type="entry name" value="Penicillin_amidase_N_B-knob"/>
</dbReference>
<dbReference type="SUPFAM" id="SSF56235">
    <property type="entry name" value="N-terminal nucleophile aminohydrolases (Ntn hydrolases)"/>
    <property type="match status" value="1"/>
</dbReference>
<dbReference type="GO" id="GO:0016811">
    <property type="term" value="F:hydrolase activity, acting on carbon-nitrogen (but not peptide) bonds, in linear amides"/>
    <property type="evidence" value="ECO:0007669"/>
    <property type="project" value="InterPro"/>
</dbReference>
<dbReference type="Gene3D" id="1.10.439.10">
    <property type="entry name" value="Penicillin Amidohydrolase, domain 1"/>
    <property type="match status" value="1"/>
</dbReference>
<dbReference type="GO" id="GO:0046872">
    <property type="term" value="F:metal ion binding"/>
    <property type="evidence" value="ECO:0007669"/>
    <property type="project" value="UniProtKB-KW"/>
</dbReference>
<keyword evidence="4" id="KW-0865">Zymogen</keyword>
<evidence type="ECO:0000256" key="2">
    <source>
        <dbReference type="ARBA" id="ARBA00022729"/>
    </source>
</evidence>
<dbReference type="Gene3D" id="2.30.120.10">
    <property type="match status" value="1"/>
</dbReference>
<keyword evidence="6" id="KW-0479">Metal-binding</keyword>
<protein>
    <submittedName>
        <fullName evidence="7">Acyl-homoserine lactone acylase QuiP</fullName>
        <ecNumber evidence="7">3.5.1.97</ecNumber>
    </submittedName>
</protein>
<dbReference type="PANTHER" id="PTHR34218:SF3">
    <property type="entry name" value="ACYL-HOMOSERINE LACTONE ACYLASE PVDQ"/>
    <property type="match status" value="1"/>
</dbReference>
<dbReference type="AlphaFoldDB" id="A0A5C5ZWV2"/>
<evidence type="ECO:0000256" key="6">
    <source>
        <dbReference type="PIRSR" id="PIRSR001227-2"/>
    </source>
</evidence>
<accession>A0A5C5ZWV2</accession>
<dbReference type="Gene3D" id="1.10.1400.10">
    <property type="match status" value="1"/>
</dbReference>
<feature type="binding site" evidence="6">
    <location>
        <position position="303"/>
    </location>
    <ligand>
        <name>Ca(2+)</name>
        <dbReference type="ChEBI" id="CHEBI:29108"/>
    </ligand>
</feature>
<dbReference type="InterPro" id="IPR043147">
    <property type="entry name" value="Penicillin_amidase_A-knob"/>
</dbReference>
<dbReference type="RefSeq" id="WP_146397971.1">
    <property type="nucleotide sequence ID" value="NZ_SJPQ01000001.1"/>
</dbReference>
<organism evidence="7 8">
    <name type="scientific">Pseudobythopirellula maris</name>
    <dbReference type="NCBI Taxonomy" id="2527991"/>
    <lineage>
        <taxon>Bacteria</taxon>
        <taxon>Pseudomonadati</taxon>
        <taxon>Planctomycetota</taxon>
        <taxon>Planctomycetia</taxon>
        <taxon>Pirellulales</taxon>
        <taxon>Lacipirellulaceae</taxon>
        <taxon>Pseudobythopirellula</taxon>
    </lineage>
</organism>
<feature type="binding site" evidence="6">
    <location>
        <position position="154"/>
    </location>
    <ligand>
        <name>Ca(2+)</name>
        <dbReference type="ChEBI" id="CHEBI:29108"/>
    </ligand>
</feature>
<dbReference type="PIRSF" id="PIRSF001227">
    <property type="entry name" value="Pen_acylase"/>
    <property type="match status" value="1"/>
</dbReference>
<sequence>METISTKYARCDFTAERDDAGVPHVRAGNWLEAVYALGYLHAVDRPTQMAFARAVAMGKASEQIADKPALLEMDSFLRRSGIHLRLDEEIAALEPRIRDQLEWYCRGVNDGFEGVGRTLPMLATGFRPEPWDPASVLAMGNLLSFAGLAVGEQEAERVMMELIQLGIEDERLRELFRPYLDGVDLEPLREIRMMRQMSDDALELLADLPRLAGSNAWAVAPSRSATGGALLASDPHLEVNRLPAIWYEAVLRWPAASCQAESGGKRADEFAMGATLPGCPLMAVGRTRRLSWGVTYMHANTSDFFIEDCRPAPAEANSPSGWQCRRGDQWENLGLRVERIVRKGKAPLELRVLENEQGALTREPDEAGKYLSVCWVGSRPGAGRSIGIWLDVLAAPSVAAAMEAVKPTPHPSLVWLLADSEGHIGKQACGWLPMRDRASGLVPTPAWDEANHWRGVVDPELLPSEYDPPIGFVASANEELYRTDGEPLHSHGLHDYRKRRIVERLTELPRATLADMQELQYDVTSVHARELRPVLLKHLDKDSPLRQRLEAWDCRYDVNSFDAALFQTFYRCVLLEFFGHERGIGWRRMLYLATRIGYSAMVLTAIDRTLPKVTSAWWRDRDKGELVRRAAERALAEADKPWSEVNTFHFTNRFFGGMKSGRLLGFNTPLVAMPGCHATPFQGHLKTTSTRESTFAPSYHFVADMATAEAWTNLPGGPSENRFSKWYLTDIPRWLSGSFKRLE</sequence>
<dbReference type="Pfam" id="PF01804">
    <property type="entry name" value="Penicil_amidase"/>
    <property type="match status" value="1"/>
</dbReference>
<evidence type="ECO:0000313" key="7">
    <source>
        <dbReference type="EMBL" id="TWT90783.1"/>
    </source>
</evidence>
<reference evidence="7 8" key="1">
    <citation type="submission" date="2019-02" db="EMBL/GenBank/DDBJ databases">
        <title>Deep-cultivation of Planctomycetes and their phenomic and genomic characterization uncovers novel biology.</title>
        <authorList>
            <person name="Wiegand S."/>
            <person name="Jogler M."/>
            <person name="Boedeker C."/>
            <person name="Pinto D."/>
            <person name="Vollmers J."/>
            <person name="Rivas-Marin E."/>
            <person name="Kohn T."/>
            <person name="Peeters S.H."/>
            <person name="Heuer A."/>
            <person name="Rast P."/>
            <person name="Oberbeckmann S."/>
            <person name="Bunk B."/>
            <person name="Jeske O."/>
            <person name="Meyerdierks A."/>
            <person name="Storesund J.E."/>
            <person name="Kallscheuer N."/>
            <person name="Luecker S."/>
            <person name="Lage O.M."/>
            <person name="Pohl T."/>
            <person name="Merkel B.J."/>
            <person name="Hornburger P."/>
            <person name="Mueller R.-W."/>
            <person name="Bruemmer F."/>
            <person name="Labrenz M."/>
            <person name="Spormann A.M."/>
            <person name="Op Den Camp H."/>
            <person name="Overmann J."/>
            <person name="Amann R."/>
            <person name="Jetten M.S.M."/>
            <person name="Mascher T."/>
            <person name="Medema M.H."/>
            <person name="Devos D.P."/>
            <person name="Kaster A.-K."/>
            <person name="Ovreas L."/>
            <person name="Rohde M."/>
            <person name="Galperin M.Y."/>
            <person name="Jogler C."/>
        </authorList>
    </citation>
    <scope>NUCLEOTIDE SEQUENCE [LARGE SCALE GENOMIC DNA]</scope>
    <source>
        <strain evidence="7 8">Mal64</strain>
    </source>
</reference>
<dbReference type="Gene3D" id="3.60.20.10">
    <property type="entry name" value="Glutamine Phosphoribosylpyrophosphate, subunit 1, domain 1"/>
    <property type="match status" value="1"/>
</dbReference>
<comment type="similarity">
    <text evidence="1">Belongs to the peptidase S45 family.</text>
</comment>
<dbReference type="EMBL" id="SJPQ01000001">
    <property type="protein sequence ID" value="TWT90783.1"/>
    <property type="molecule type" value="Genomic_DNA"/>
</dbReference>
<gene>
    <name evidence="7" type="primary">quiP</name>
    <name evidence="7" type="ORF">Mal64_11800</name>
</gene>
<dbReference type="OrthoDB" id="9759796at2"/>
<evidence type="ECO:0000256" key="4">
    <source>
        <dbReference type="ARBA" id="ARBA00023145"/>
    </source>
</evidence>
<proteinExistence type="inferred from homology"/>
<dbReference type="InterPro" id="IPR023343">
    <property type="entry name" value="Penicillin_amidase_dom1"/>
</dbReference>
<comment type="cofactor">
    <cofactor evidence="6">
        <name>Ca(2+)</name>
        <dbReference type="ChEBI" id="CHEBI:29108"/>
    </cofactor>
    <text evidence="6">Binds 1 Ca(2+) ion per dimer.</text>
</comment>
<evidence type="ECO:0000256" key="1">
    <source>
        <dbReference type="ARBA" id="ARBA00006586"/>
    </source>
</evidence>
<dbReference type="PANTHER" id="PTHR34218">
    <property type="entry name" value="PEPTIDASE S45 PENICILLIN AMIDASE"/>
    <property type="match status" value="1"/>
</dbReference>
<dbReference type="Proteomes" id="UP000315440">
    <property type="component" value="Unassembled WGS sequence"/>
</dbReference>
<evidence type="ECO:0000256" key="3">
    <source>
        <dbReference type="ARBA" id="ARBA00022801"/>
    </source>
</evidence>
<dbReference type="GO" id="GO:0017000">
    <property type="term" value="P:antibiotic biosynthetic process"/>
    <property type="evidence" value="ECO:0007669"/>
    <property type="project" value="InterPro"/>
</dbReference>
<keyword evidence="2" id="KW-0732">Signal</keyword>
<feature type="active site" description="Nucleophile" evidence="5">
    <location>
        <position position="214"/>
    </location>
</feature>
<evidence type="ECO:0000313" key="8">
    <source>
        <dbReference type="Proteomes" id="UP000315440"/>
    </source>
</evidence>
<name>A0A5C5ZWV2_9BACT</name>
<dbReference type="InterPro" id="IPR002692">
    <property type="entry name" value="S45"/>
</dbReference>
<keyword evidence="8" id="KW-1185">Reference proteome</keyword>
<dbReference type="EC" id="3.5.1.97" evidence="7"/>